<dbReference type="Pfam" id="PF24436">
    <property type="entry name" value="INTS7_N"/>
    <property type="match status" value="1"/>
</dbReference>
<evidence type="ECO:0000313" key="3">
    <source>
        <dbReference type="Proteomes" id="UP000887560"/>
    </source>
</evidence>
<protein>
    <submittedName>
        <fullName evidence="4">Integrator complex subunit 7</fullName>
    </submittedName>
</protein>
<name>A0A915NSN9_9BILA</name>
<dbReference type="Proteomes" id="UP000887560">
    <property type="component" value="Unplaced"/>
</dbReference>
<dbReference type="AlphaFoldDB" id="A0A915NSN9"/>
<dbReference type="WBParaSite" id="scf7180000421443.g6943">
    <property type="protein sequence ID" value="scf7180000421443.g6943"/>
    <property type="gene ID" value="scf7180000421443.g6943"/>
</dbReference>
<reference evidence="4" key="1">
    <citation type="submission" date="2022-11" db="UniProtKB">
        <authorList>
            <consortium name="WormBaseParasite"/>
        </authorList>
    </citation>
    <scope>IDENTIFICATION</scope>
</reference>
<proteinExistence type="predicted"/>
<feature type="domain" description="Integrator complex subunit 7 C-terminal" evidence="1">
    <location>
        <begin position="759"/>
        <end position="859"/>
    </location>
</feature>
<evidence type="ECO:0000313" key="4">
    <source>
        <dbReference type="WBParaSite" id="scf7180000421443.g6943"/>
    </source>
</evidence>
<dbReference type="InterPro" id="IPR056516">
    <property type="entry name" value="INTS7_N"/>
</dbReference>
<organism evidence="3 4">
    <name type="scientific">Meloidogyne floridensis</name>
    <dbReference type="NCBI Taxonomy" id="298350"/>
    <lineage>
        <taxon>Eukaryota</taxon>
        <taxon>Metazoa</taxon>
        <taxon>Ecdysozoa</taxon>
        <taxon>Nematoda</taxon>
        <taxon>Chromadorea</taxon>
        <taxon>Rhabditida</taxon>
        <taxon>Tylenchina</taxon>
        <taxon>Tylenchomorpha</taxon>
        <taxon>Tylenchoidea</taxon>
        <taxon>Meloidogynidae</taxon>
        <taxon>Meloidogyninae</taxon>
        <taxon>Meloidogyne</taxon>
    </lineage>
</organism>
<evidence type="ECO:0000259" key="1">
    <source>
        <dbReference type="Pfam" id="PF22965"/>
    </source>
</evidence>
<dbReference type="GO" id="GO:0034472">
    <property type="term" value="P:snRNA 3'-end processing"/>
    <property type="evidence" value="ECO:0007669"/>
    <property type="project" value="TreeGrafter"/>
</dbReference>
<sequence length="885" mass="100416">MQLHVEKGLQSSNLADVMTTITECARYIREYPFPHFVHATLFRLAQTFNGEIFARKFEHSMNTIRLRIVVAIKECNKCLSLAFSTEEIIRFILKVSHSNDYKARSLTLLFLGSLAPLTCEDKKVHNLIIESLDCVEMTELSAAIQAANELAKFSISFSSLIIRKIAEMFGKNFLEISLKNELFGIISNLRGLSVSKSSIELGRRLLEGLPTNEMHSVIYCSLSKLSSRCETILPEQISLLLSELEKVINQRNKILVHCILQNLSSIAEYRNFWTIENIKAIRDFYHQINLLSSKSILCTWLHCMNVISSTEFHSKILLESYPWSVLLNFGNIVVRIFAIKLSLNLLLNGEMDAQFQQTLLNSILVTLCQFIDNPTSPSSIFLFLVSKFVCSPKCTPRFASSLVRNILRSELTSSSDEFFQLLAVINENYWRECREIVNSSLFSAISNSKNFNIVPPIVFTILLSTMPFSLLNQSNDQNLTNFAGQIISNNFNYWTIYKIARSALRFGHWRYLALPLLEKIQTSCESIETESWISSLIYICKAQPLAFNMDELANSESNLQFASLNLKFLGSTEKSQPFGFAVDYVNCLESTFRGIHSVLTTFNVLRLLNSEKRQIVIQSLGTYCSPVMEARQQWVCLCSRSFDADTQTLLQMGLMIRMCLLIEQYLGILCDPGTGAKLSEISMEDLGESTQKSFQASAQTQGFLELLCWARNELIALQSTDPDPIRGFKVLVDILQCLVDFPLGLPRFFFQRVQFTRIRLIISPQPSDGRGVFKVSSMDLLPVVIEGIIESTNKRSIESVCVVLTLKRDNLAHVEKKQTIQLEPEQKYFKSQFLLKITHQKTRIKAKVWFLDAVTKKQWFDETDSATLTVELLDGAGTSAAGQSV</sequence>
<accession>A0A915NSN9</accession>
<dbReference type="PANTHER" id="PTHR13322">
    <property type="entry name" value="C1ORF73 PROTEIN"/>
    <property type="match status" value="1"/>
</dbReference>
<keyword evidence="3" id="KW-1185">Reference proteome</keyword>
<feature type="domain" description="Integrator complex subunit 7 N-terminal" evidence="2">
    <location>
        <begin position="5"/>
        <end position="508"/>
    </location>
</feature>
<dbReference type="InterPro" id="IPR054519">
    <property type="entry name" value="INTS7_C"/>
</dbReference>
<dbReference type="InterPro" id="IPR033060">
    <property type="entry name" value="INTS7"/>
</dbReference>
<dbReference type="PANTHER" id="PTHR13322:SF2">
    <property type="entry name" value="INTEGRATOR COMPLEX SUBUNIT 7"/>
    <property type="match status" value="1"/>
</dbReference>
<dbReference type="GO" id="GO:0032039">
    <property type="term" value="C:integrator complex"/>
    <property type="evidence" value="ECO:0007669"/>
    <property type="project" value="InterPro"/>
</dbReference>
<dbReference type="Pfam" id="PF22965">
    <property type="entry name" value="INTS7_C"/>
    <property type="match status" value="1"/>
</dbReference>
<evidence type="ECO:0000259" key="2">
    <source>
        <dbReference type="Pfam" id="PF24436"/>
    </source>
</evidence>